<dbReference type="InterPro" id="IPR039874">
    <property type="entry name" value="WAPL"/>
</dbReference>
<dbReference type="PANTHER" id="PTHR22100:SF13">
    <property type="entry name" value="WINGS APART-LIKE PROTEIN HOMOLOG"/>
    <property type="match status" value="1"/>
</dbReference>
<dbReference type="OrthoDB" id="78088at2759"/>
<organism evidence="3 4">
    <name type="scientific">Exidia glandulosa HHB12029</name>
    <dbReference type="NCBI Taxonomy" id="1314781"/>
    <lineage>
        <taxon>Eukaryota</taxon>
        <taxon>Fungi</taxon>
        <taxon>Dikarya</taxon>
        <taxon>Basidiomycota</taxon>
        <taxon>Agaricomycotina</taxon>
        <taxon>Agaricomycetes</taxon>
        <taxon>Auriculariales</taxon>
        <taxon>Exidiaceae</taxon>
        <taxon>Exidia</taxon>
    </lineage>
</organism>
<accession>A0A165EIS2</accession>
<name>A0A165EIS2_EXIGL</name>
<evidence type="ECO:0000313" key="3">
    <source>
        <dbReference type="EMBL" id="KZV87032.1"/>
    </source>
</evidence>
<evidence type="ECO:0000313" key="4">
    <source>
        <dbReference type="Proteomes" id="UP000077266"/>
    </source>
</evidence>
<evidence type="ECO:0000256" key="1">
    <source>
        <dbReference type="ARBA" id="ARBA00006854"/>
    </source>
</evidence>
<proteinExistence type="inferred from homology"/>
<evidence type="ECO:0000259" key="2">
    <source>
        <dbReference type="Pfam" id="PF07814"/>
    </source>
</evidence>
<dbReference type="AlphaFoldDB" id="A0A165EIS2"/>
<sequence length="506" mass="55392">MKNHGETRRFLDEVGYLLEGLESPLLGVQRTSAIELLEKMCDGDDGTEFVRKARSADFLTRAWGVFSDMADAARDPILLLCMGVFCAIVSREPRDLLPLTETTLFGDMVTTLLSVRREQDLLRLAKTRLPLDVSKRLGLKRNEVPLLESVGTIVYQRSNLFSSAFPVTSNKVASSILAALPKQFLQPEWLRMLVDSAEREMNQVSAYLSAHLDDDFMDVDDDADPLPDIEHLQSCLRVLDSGLLGDDAADCEALLAASPRLFAGHFVHLCMACQLLLADGVEPAIADDAIDTTLRVLINLTNGSSQWCDALLGVPTCMALLARLIVSSHHGRKSFVSRSQGGDEDAADPLDRLCLALGLLTNLVQESSRTVDDWLATDIAWTCKSEARCLRDCGCKNRQTALHAVIRVYTEQSVKTEDDNENAEALFLLGHLAVLLALFAHKAPRAAAIVRADAPIGPLLTTCRDWVATFELSRRRLAATHTTSAEDAQRGIIAVKRAVDALAASV</sequence>
<dbReference type="InterPro" id="IPR011989">
    <property type="entry name" value="ARM-like"/>
</dbReference>
<keyword evidence="4" id="KW-1185">Reference proteome</keyword>
<feature type="domain" description="Wings apart-like protein C-terminal" evidence="2">
    <location>
        <begin position="2"/>
        <end position="368"/>
    </location>
</feature>
<gene>
    <name evidence="3" type="ORF">EXIGLDRAFT_752495</name>
</gene>
<dbReference type="InParanoid" id="A0A165EIS2"/>
<dbReference type="Pfam" id="PF07814">
    <property type="entry name" value="WAPL"/>
    <property type="match status" value="1"/>
</dbReference>
<dbReference type="Gene3D" id="1.25.10.10">
    <property type="entry name" value="Leucine-rich Repeat Variant"/>
    <property type="match status" value="1"/>
</dbReference>
<dbReference type="PANTHER" id="PTHR22100">
    <property type="entry name" value="WINGS APART-LIKE PROTEIN HOMOLOG"/>
    <property type="match status" value="1"/>
</dbReference>
<comment type="similarity">
    <text evidence="1">Belongs to the WAPL family.</text>
</comment>
<protein>
    <recommendedName>
        <fullName evidence="2">Wings apart-like protein C-terminal domain-containing protein</fullName>
    </recommendedName>
</protein>
<dbReference type="EMBL" id="KV426138">
    <property type="protein sequence ID" value="KZV87032.1"/>
    <property type="molecule type" value="Genomic_DNA"/>
</dbReference>
<reference evidence="3 4" key="1">
    <citation type="journal article" date="2016" name="Mol. Biol. Evol.">
        <title>Comparative Genomics of Early-Diverging Mushroom-Forming Fungi Provides Insights into the Origins of Lignocellulose Decay Capabilities.</title>
        <authorList>
            <person name="Nagy L.G."/>
            <person name="Riley R."/>
            <person name="Tritt A."/>
            <person name="Adam C."/>
            <person name="Daum C."/>
            <person name="Floudas D."/>
            <person name="Sun H."/>
            <person name="Yadav J.S."/>
            <person name="Pangilinan J."/>
            <person name="Larsson K.H."/>
            <person name="Matsuura K."/>
            <person name="Barry K."/>
            <person name="Labutti K."/>
            <person name="Kuo R."/>
            <person name="Ohm R.A."/>
            <person name="Bhattacharya S.S."/>
            <person name="Shirouzu T."/>
            <person name="Yoshinaga Y."/>
            <person name="Martin F.M."/>
            <person name="Grigoriev I.V."/>
            <person name="Hibbett D.S."/>
        </authorList>
    </citation>
    <scope>NUCLEOTIDE SEQUENCE [LARGE SCALE GENOMIC DNA]</scope>
    <source>
        <strain evidence="3 4">HHB12029</strain>
    </source>
</reference>
<dbReference type="STRING" id="1314781.A0A165EIS2"/>
<dbReference type="InterPro" id="IPR022771">
    <property type="entry name" value="WAPL_C"/>
</dbReference>
<dbReference type="Proteomes" id="UP000077266">
    <property type="component" value="Unassembled WGS sequence"/>
</dbReference>